<reference evidence="2" key="1">
    <citation type="submission" date="2022-02" db="EMBL/GenBank/DDBJ databases">
        <title>Vibrio sp. nov, a new bacterium isolated from seawater.</title>
        <authorList>
            <person name="Yuan Y."/>
        </authorList>
    </citation>
    <scope>NUCLEOTIDE SEQUENCE</scope>
    <source>
        <strain evidence="2">ZSDZ65</strain>
    </source>
</reference>
<comment type="caution">
    <text evidence="2">The sequence shown here is derived from an EMBL/GenBank/DDBJ whole genome shotgun (WGS) entry which is preliminary data.</text>
</comment>
<dbReference type="SUPFAM" id="SSF46785">
    <property type="entry name" value="Winged helix' DNA-binding domain"/>
    <property type="match status" value="1"/>
</dbReference>
<dbReference type="AlphaFoldDB" id="A0A9X3CV70"/>
<sequence>MIKKLAYFESVYRKGGLKSASRELDVSSPTLSRVISSLEEELGELLFINNSSRLTPTKFADILYNDVKDPINQLVSYVHKSREPKDELRIIAPTFISLNSFKQVVKTYTSEKTRIF</sequence>
<evidence type="ECO:0000313" key="2">
    <source>
        <dbReference type="EMBL" id="MCW8349065.1"/>
    </source>
</evidence>
<name>A0A9X3CV70_9VIBR</name>
<evidence type="ECO:0000259" key="1">
    <source>
        <dbReference type="PROSITE" id="PS50931"/>
    </source>
</evidence>
<dbReference type="GO" id="GO:0003700">
    <property type="term" value="F:DNA-binding transcription factor activity"/>
    <property type="evidence" value="ECO:0007669"/>
    <property type="project" value="InterPro"/>
</dbReference>
<dbReference type="InterPro" id="IPR000847">
    <property type="entry name" value="LysR_HTH_N"/>
</dbReference>
<dbReference type="PROSITE" id="PS50931">
    <property type="entry name" value="HTH_LYSR"/>
    <property type="match status" value="1"/>
</dbReference>
<dbReference type="PANTHER" id="PTHR30419:SF8">
    <property type="entry name" value="NITROGEN ASSIMILATION TRANSCRIPTIONAL ACTIVATOR-RELATED"/>
    <property type="match status" value="1"/>
</dbReference>
<dbReference type="Proteomes" id="UP001155587">
    <property type="component" value="Unassembled WGS sequence"/>
</dbReference>
<dbReference type="RefSeq" id="WP_265677705.1">
    <property type="nucleotide sequence ID" value="NZ_JAKRRY010000059.1"/>
</dbReference>
<dbReference type="EMBL" id="JAKRRY010000059">
    <property type="protein sequence ID" value="MCW8349065.1"/>
    <property type="molecule type" value="Genomic_DNA"/>
</dbReference>
<evidence type="ECO:0000313" key="3">
    <source>
        <dbReference type="Proteomes" id="UP001155587"/>
    </source>
</evidence>
<dbReference type="InterPro" id="IPR036390">
    <property type="entry name" value="WH_DNA-bd_sf"/>
</dbReference>
<keyword evidence="3" id="KW-1185">Reference proteome</keyword>
<dbReference type="GO" id="GO:0005829">
    <property type="term" value="C:cytosol"/>
    <property type="evidence" value="ECO:0007669"/>
    <property type="project" value="TreeGrafter"/>
</dbReference>
<feature type="domain" description="HTH lysR-type" evidence="1">
    <location>
        <begin position="1"/>
        <end position="57"/>
    </location>
</feature>
<dbReference type="Gene3D" id="1.10.10.10">
    <property type="entry name" value="Winged helix-like DNA-binding domain superfamily/Winged helix DNA-binding domain"/>
    <property type="match status" value="1"/>
</dbReference>
<accession>A0A9X3CV70</accession>
<protein>
    <submittedName>
        <fullName evidence="2">LysR family transcriptional regulator</fullName>
    </submittedName>
</protein>
<dbReference type="Pfam" id="PF00126">
    <property type="entry name" value="HTH_1"/>
    <property type="match status" value="1"/>
</dbReference>
<dbReference type="InterPro" id="IPR050950">
    <property type="entry name" value="HTH-type_LysR_regulators"/>
</dbReference>
<gene>
    <name evidence="2" type="ORF">MD535_24040</name>
</gene>
<dbReference type="PANTHER" id="PTHR30419">
    <property type="entry name" value="HTH-TYPE TRANSCRIPTIONAL REGULATOR YBHD"/>
    <property type="match status" value="1"/>
</dbReference>
<proteinExistence type="predicted"/>
<dbReference type="InterPro" id="IPR036388">
    <property type="entry name" value="WH-like_DNA-bd_sf"/>
</dbReference>
<organism evidence="2 3">
    <name type="scientific">Vibrio qingdaonensis</name>
    <dbReference type="NCBI Taxonomy" id="2829491"/>
    <lineage>
        <taxon>Bacteria</taxon>
        <taxon>Pseudomonadati</taxon>
        <taxon>Pseudomonadota</taxon>
        <taxon>Gammaproteobacteria</taxon>
        <taxon>Vibrionales</taxon>
        <taxon>Vibrionaceae</taxon>
        <taxon>Vibrio</taxon>
    </lineage>
</organism>